<gene>
    <name evidence="1" type="ORF">CEURO_LOCUS15041</name>
</gene>
<organism evidence="1 2">
    <name type="scientific">Cuscuta europaea</name>
    <name type="common">European dodder</name>
    <dbReference type="NCBI Taxonomy" id="41803"/>
    <lineage>
        <taxon>Eukaryota</taxon>
        <taxon>Viridiplantae</taxon>
        <taxon>Streptophyta</taxon>
        <taxon>Embryophyta</taxon>
        <taxon>Tracheophyta</taxon>
        <taxon>Spermatophyta</taxon>
        <taxon>Magnoliopsida</taxon>
        <taxon>eudicotyledons</taxon>
        <taxon>Gunneridae</taxon>
        <taxon>Pentapetalae</taxon>
        <taxon>asterids</taxon>
        <taxon>lamiids</taxon>
        <taxon>Solanales</taxon>
        <taxon>Convolvulaceae</taxon>
        <taxon>Cuscuteae</taxon>
        <taxon>Cuscuta</taxon>
        <taxon>Cuscuta subgen. Cuscuta</taxon>
    </lineage>
</organism>
<dbReference type="AlphaFoldDB" id="A0A9P0ZGS9"/>
<protein>
    <submittedName>
        <fullName evidence="1">Uncharacterized protein</fullName>
    </submittedName>
</protein>
<dbReference type="OrthoDB" id="1324294at2759"/>
<dbReference type="EMBL" id="CAMAPE010000038">
    <property type="protein sequence ID" value="CAH9100674.1"/>
    <property type="molecule type" value="Genomic_DNA"/>
</dbReference>
<evidence type="ECO:0000313" key="1">
    <source>
        <dbReference type="EMBL" id="CAH9100674.1"/>
    </source>
</evidence>
<evidence type="ECO:0000313" key="2">
    <source>
        <dbReference type="Proteomes" id="UP001152484"/>
    </source>
</evidence>
<proteinExistence type="predicted"/>
<keyword evidence="2" id="KW-1185">Reference proteome</keyword>
<accession>A0A9P0ZGS9</accession>
<name>A0A9P0ZGS9_CUSEU</name>
<sequence length="111" mass="13095">MDNLLLPKENCFSNEIKVIGFAPMETINFVPKIGIDVVYERRNEVPSSIYIPLYWRITFHFWASTYNINESRIHPSTCSSTLRTSPKSGRFRDISYWLSFISNKLFNSWHL</sequence>
<reference evidence="1" key="1">
    <citation type="submission" date="2022-07" db="EMBL/GenBank/DDBJ databases">
        <authorList>
            <person name="Macas J."/>
            <person name="Novak P."/>
            <person name="Neumann P."/>
        </authorList>
    </citation>
    <scope>NUCLEOTIDE SEQUENCE</scope>
</reference>
<dbReference type="Proteomes" id="UP001152484">
    <property type="component" value="Unassembled WGS sequence"/>
</dbReference>
<comment type="caution">
    <text evidence="1">The sequence shown here is derived from an EMBL/GenBank/DDBJ whole genome shotgun (WGS) entry which is preliminary data.</text>
</comment>